<sequence length="50" mass="6005">MRYKTKKPFGSWFCLILFKNNGQEENQVASFCNLIFDFVKVSFFTVFQQK</sequence>
<reference evidence="1 2" key="1">
    <citation type="submission" date="2014-09" db="EMBL/GenBank/DDBJ databases">
        <title>Genome sequence of Flavobacterium aquidurense RC62.</title>
        <authorList>
            <person name="Kim J.F."/>
            <person name="Kwak M.-J."/>
        </authorList>
    </citation>
    <scope>NUCLEOTIDE SEQUENCE [LARGE SCALE GENOMIC DNA]</scope>
    <source>
        <strain evidence="1 2">RC62</strain>
    </source>
</reference>
<evidence type="ECO:0000313" key="1">
    <source>
        <dbReference type="EMBL" id="KQB37216.1"/>
    </source>
</evidence>
<gene>
    <name evidence="1" type="ORF">RC62_2382</name>
</gene>
<comment type="caution">
    <text evidence="1">The sequence shown here is derived from an EMBL/GenBank/DDBJ whole genome shotgun (WGS) entry which is preliminary data.</text>
</comment>
<name>A0A0Q0VTM7_9FLAO</name>
<protein>
    <submittedName>
        <fullName evidence="1">Uncharacterized protein</fullName>
    </submittedName>
</protein>
<dbReference type="STRING" id="362413.RC62_2382"/>
<dbReference type="EMBL" id="JRLF01000015">
    <property type="protein sequence ID" value="KQB37216.1"/>
    <property type="molecule type" value="Genomic_DNA"/>
</dbReference>
<dbReference type="Proteomes" id="UP000050443">
    <property type="component" value="Unassembled WGS sequence"/>
</dbReference>
<dbReference type="PATRIC" id="fig|362413.3.peg.2324"/>
<evidence type="ECO:0000313" key="2">
    <source>
        <dbReference type="Proteomes" id="UP000050443"/>
    </source>
</evidence>
<proteinExistence type="predicted"/>
<organism evidence="1 2">
    <name type="scientific">Flavobacterium aquidurense</name>
    <dbReference type="NCBI Taxonomy" id="362413"/>
    <lineage>
        <taxon>Bacteria</taxon>
        <taxon>Pseudomonadati</taxon>
        <taxon>Bacteroidota</taxon>
        <taxon>Flavobacteriia</taxon>
        <taxon>Flavobacteriales</taxon>
        <taxon>Flavobacteriaceae</taxon>
        <taxon>Flavobacterium</taxon>
    </lineage>
</organism>
<dbReference type="AlphaFoldDB" id="A0A0Q0VTM7"/>
<accession>A0A0Q0VTM7</accession>